<reference evidence="3" key="1">
    <citation type="submission" date="2022-08" db="UniProtKB">
        <authorList>
            <consortium name="EnsemblMetazoa"/>
        </authorList>
    </citation>
    <scope>IDENTIFICATION</scope>
    <source>
        <strain evidence="3">05x7-T-G4-1.051#20</strain>
    </source>
</reference>
<dbReference type="EnsemblMetazoa" id="G18546.1">
    <property type="protein sequence ID" value="G18546.1:cds"/>
    <property type="gene ID" value="G18546"/>
</dbReference>
<keyword evidence="2" id="KW-1133">Transmembrane helix</keyword>
<protein>
    <recommendedName>
        <fullName evidence="5">MEGF10_11</fullName>
    </recommendedName>
</protein>
<feature type="transmembrane region" description="Helical" evidence="2">
    <location>
        <begin position="266"/>
        <end position="291"/>
    </location>
</feature>
<dbReference type="Proteomes" id="UP000005408">
    <property type="component" value="Unassembled WGS sequence"/>
</dbReference>
<dbReference type="Gene3D" id="2.170.300.10">
    <property type="entry name" value="Tie2 ligand-binding domain superfamily"/>
    <property type="match status" value="4"/>
</dbReference>
<keyword evidence="4" id="KW-1185">Reference proteome</keyword>
<feature type="transmembrane region" description="Helical" evidence="2">
    <location>
        <begin position="108"/>
        <end position="129"/>
    </location>
</feature>
<keyword evidence="1" id="KW-0245">EGF-like domain</keyword>
<dbReference type="GO" id="GO:0005044">
    <property type="term" value="F:scavenger receptor activity"/>
    <property type="evidence" value="ECO:0007669"/>
    <property type="project" value="InterPro"/>
</dbReference>
<keyword evidence="2" id="KW-0472">Membrane</keyword>
<evidence type="ECO:0000256" key="1">
    <source>
        <dbReference type="ARBA" id="ARBA00022536"/>
    </source>
</evidence>
<dbReference type="InterPro" id="IPR042635">
    <property type="entry name" value="MEGF10/SREC1/2-like"/>
</dbReference>
<dbReference type="PANTHER" id="PTHR24043:SF8">
    <property type="entry name" value="EGF-LIKE DOMAIN-CONTAINING PROTEIN"/>
    <property type="match status" value="1"/>
</dbReference>
<sequence length="484" mass="53809">MKFYVSTGCSTGYVGHDCNMPCRYPNYGIDCQSGCVCPREQCDHIIGCSHTRVFSDTTVADDSERVQGATYTFLPKIFYTTYTNISQDQEAPNYKSIWTGLSMAQKCMLISSCVIGTVFFLMLGIYMTWKAKESAVVRLYRSKWKFKGRRSKTVTSTLPPLCCTGINSGDMNSSCKVCKQGYNGPNCAFHCRYPSYGMGCQSECKCEESECNPIAGCSTVTSKSIAENLMTRVSTTPNQATVNVTTNEGILHQIVKWTGLNFTNSIIIFSICLIGIVLSVMLGCKTGYLGLNCTLPCRYPSYGIDCQFGCECNETQCDNIIGCRNYTVTEDSEYVQEATKTFHQSFSMPPTTLFLPTKLLLFANVETYFIVMGQAFAKVCMTGYFGPNCDIPCRFPSYGESCQSECRCEKQQCNHITGCENETKTTSDESNSMVTKVSSTFGSNVLYIPYEIVTTTPENYQPGKLTLLWKHSQDFNTTKPCGQV</sequence>
<dbReference type="PANTHER" id="PTHR24043">
    <property type="entry name" value="SCAVENGER RECEPTOR CLASS F"/>
    <property type="match status" value="1"/>
</dbReference>
<evidence type="ECO:0000256" key="2">
    <source>
        <dbReference type="SAM" id="Phobius"/>
    </source>
</evidence>
<evidence type="ECO:0000313" key="3">
    <source>
        <dbReference type="EnsemblMetazoa" id="G18546.1:cds"/>
    </source>
</evidence>
<proteinExistence type="predicted"/>
<dbReference type="AlphaFoldDB" id="A0A8W8JGX0"/>
<evidence type="ECO:0000313" key="4">
    <source>
        <dbReference type="Proteomes" id="UP000005408"/>
    </source>
</evidence>
<evidence type="ECO:0008006" key="5">
    <source>
        <dbReference type="Google" id="ProtNLM"/>
    </source>
</evidence>
<keyword evidence="2" id="KW-0812">Transmembrane</keyword>
<organism evidence="3 4">
    <name type="scientific">Magallana gigas</name>
    <name type="common">Pacific oyster</name>
    <name type="synonym">Crassostrea gigas</name>
    <dbReference type="NCBI Taxonomy" id="29159"/>
    <lineage>
        <taxon>Eukaryota</taxon>
        <taxon>Metazoa</taxon>
        <taxon>Spiralia</taxon>
        <taxon>Lophotrochozoa</taxon>
        <taxon>Mollusca</taxon>
        <taxon>Bivalvia</taxon>
        <taxon>Autobranchia</taxon>
        <taxon>Pteriomorphia</taxon>
        <taxon>Ostreida</taxon>
        <taxon>Ostreoidea</taxon>
        <taxon>Ostreidae</taxon>
        <taxon>Magallana</taxon>
    </lineage>
</organism>
<accession>A0A8W8JGX0</accession>
<name>A0A8W8JGX0_MAGGI</name>